<reference evidence="1" key="1">
    <citation type="submission" date="2023-04" db="EMBL/GenBank/DDBJ databases">
        <title>A chromosome-level genome assembly of the parasitoid wasp Eretmocerus hayati.</title>
        <authorList>
            <person name="Zhong Y."/>
            <person name="Liu S."/>
            <person name="Liu Y."/>
        </authorList>
    </citation>
    <scope>NUCLEOTIDE SEQUENCE</scope>
    <source>
        <strain evidence="1">ZJU_SS_LIU_2023</strain>
    </source>
</reference>
<dbReference type="Proteomes" id="UP001239111">
    <property type="component" value="Chromosome 3"/>
</dbReference>
<proteinExistence type="predicted"/>
<organism evidence="1 2">
    <name type="scientific">Eretmocerus hayati</name>
    <dbReference type="NCBI Taxonomy" id="131215"/>
    <lineage>
        <taxon>Eukaryota</taxon>
        <taxon>Metazoa</taxon>
        <taxon>Ecdysozoa</taxon>
        <taxon>Arthropoda</taxon>
        <taxon>Hexapoda</taxon>
        <taxon>Insecta</taxon>
        <taxon>Pterygota</taxon>
        <taxon>Neoptera</taxon>
        <taxon>Endopterygota</taxon>
        <taxon>Hymenoptera</taxon>
        <taxon>Apocrita</taxon>
        <taxon>Proctotrupomorpha</taxon>
        <taxon>Chalcidoidea</taxon>
        <taxon>Aphelinidae</taxon>
        <taxon>Aphelininae</taxon>
        <taxon>Eretmocerus</taxon>
    </lineage>
</organism>
<evidence type="ECO:0000313" key="1">
    <source>
        <dbReference type="EMBL" id="KAJ8673560.1"/>
    </source>
</evidence>
<evidence type="ECO:0000313" key="2">
    <source>
        <dbReference type="Proteomes" id="UP001239111"/>
    </source>
</evidence>
<protein>
    <submittedName>
        <fullName evidence="1">Uncharacterized protein</fullName>
    </submittedName>
</protein>
<comment type="caution">
    <text evidence="1">The sequence shown here is derived from an EMBL/GenBank/DDBJ whole genome shotgun (WGS) entry which is preliminary data.</text>
</comment>
<name>A0ACC2NVG5_9HYME</name>
<accession>A0ACC2NVG5</accession>
<keyword evidence="2" id="KW-1185">Reference proteome</keyword>
<sequence>MMTHKTVVCGKLIKRLYCNTASTKLTEWQQVKLKYSDKQLSVVLKTLSKGNVNTLKKHGISDSQIDQILQPFKETRIAFSSVDELITQDILGVSDLDSICSSLTAKKTSPKKTKANERELQKSIIQDFKQVVGLLIRAGDVSWCHLELSEKNCSVRMWECQILSELPLQADFREAIKTGMKIAEALPSVDAYVMEKESTKVGTQSNSSMLRLRTRQQQIISTVITCLALRSNNSVPSSGDDLSFLHIMKPYTTGKLFGLFLNGETVSSNNIAEALLQQQDIGLKNVPTLLCDENIADKYSSMAQHVKEQMSRSLLLTMAFLETRGKTNSKKLLCGTLS</sequence>
<gene>
    <name evidence="1" type="ORF">QAD02_004822</name>
</gene>
<dbReference type="EMBL" id="CM056743">
    <property type="protein sequence ID" value="KAJ8673560.1"/>
    <property type="molecule type" value="Genomic_DNA"/>
</dbReference>